<evidence type="ECO:0000256" key="4">
    <source>
        <dbReference type="ARBA" id="ARBA00022801"/>
    </source>
</evidence>
<evidence type="ECO:0000313" key="7">
    <source>
        <dbReference type="EMBL" id="MDN7242213.1"/>
    </source>
</evidence>
<evidence type="ECO:0000256" key="1">
    <source>
        <dbReference type="ARBA" id="ARBA00022722"/>
    </source>
</evidence>
<dbReference type="CDD" id="cd00221">
    <property type="entry name" value="Vsr"/>
    <property type="match status" value="1"/>
</dbReference>
<dbReference type="RefSeq" id="WP_301723723.1">
    <property type="nucleotide sequence ID" value="NZ_JAUJWV010000001.1"/>
</dbReference>
<keyword evidence="4 6" id="KW-0378">Hydrolase</keyword>
<keyword evidence="1 6" id="KW-0540">Nuclease</keyword>
<accession>A0ABT8N388</accession>
<evidence type="ECO:0000256" key="2">
    <source>
        <dbReference type="ARBA" id="ARBA00022759"/>
    </source>
</evidence>
<comment type="similarity">
    <text evidence="6">Belongs to the vsr family.</text>
</comment>
<dbReference type="InterPro" id="IPR011335">
    <property type="entry name" value="Restrct_endonuc-II-like"/>
</dbReference>
<evidence type="ECO:0000256" key="5">
    <source>
        <dbReference type="ARBA" id="ARBA00023204"/>
    </source>
</evidence>
<keyword evidence="3 6" id="KW-0227">DNA damage</keyword>
<sequence length="150" mass="18079">MADIMSKEQRSKTMGAIRAQSKLENIFTKRLWSRGLRFRKNVRKLRGTPDIVIQKYKIVIFIDSCFWHGCPLHFKRPKSNQEFWDKKIARNRERDNEVDEYYIEKNWNLKRIWEHEIRADLEAAVDETMEFINLVKHAPKPSEIAEEEKT</sequence>
<dbReference type="InterPro" id="IPR004603">
    <property type="entry name" value="DNA_mismatch_endonuc_vsr"/>
</dbReference>
<keyword evidence="8" id="KW-1185">Reference proteome</keyword>
<dbReference type="EMBL" id="JAUJWV010000001">
    <property type="protein sequence ID" value="MDN7242213.1"/>
    <property type="molecule type" value="Genomic_DNA"/>
</dbReference>
<protein>
    <recommendedName>
        <fullName evidence="6">Very short patch repair endonuclease</fullName>
        <ecNumber evidence="6">3.1.-.-</ecNumber>
    </recommendedName>
</protein>
<dbReference type="NCBIfam" id="TIGR00632">
    <property type="entry name" value="vsr"/>
    <property type="match status" value="1"/>
</dbReference>
<name>A0ABT8N388_9BACL</name>
<keyword evidence="5 6" id="KW-0234">DNA repair</keyword>
<dbReference type="Proteomes" id="UP001172055">
    <property type="component" value="Unassembled WGS sequence"/>
</dbReference>
<keyword evidence="2 6" id="KW-0255">Endonuclease</keyword>
<gene>
    <name evidence="7" type="ORF">QWY14_10405</name>
</gene>
<dbReference type="SUPFAM" id="SSF52980">
    <property type="entry name" value="Restriction endonuclease-like"/>
    <property type="match status" value="1"/>
</dbReference>
<evidence type="ECO:0000256" key="6">
    <source>
        <dbReference type="PIRNR" id="PIRNR018267"/>
    </source>
</evidence>
<evidence type="ECO:0000256" key="3">
    <source>
        <dbReference type="ARBA" id="ARBA00022763"/>
    </source>
</evidence>
<dbReference type="Pfam" id="PF03852">
    <property type="entry name" value="Vsr"/>
    <property type="match status" value="1"/>
</dbReference>
<reference evidence="7 8" key="1">
    <citation type="submission" date="2023-06" db="EMBL/GenBank/DDBJ databases">
        <title>Novel species in genus Planococcus.</title>
        <authorList>
            <person name="Ning S."/>
        </authorList>
    </citation>
    <scope>NUCLEOTIDE SEQUENCE [LARGE SCALE GENOMIC DNA]</scope>
    <source>
        <strain evidence="7 8">N028</strain>
    </source>
</reference>
<comment type="function">
    <text evidence="6">May nick specific sequences that contain T:G mispairs resulting from m5C-deamination.</text>
</comment>
<organism evidence="7 8">
    <name type="scientific">Planococcus shixiaomingii</name>
    <dbReference type="NCBI Taxonomy" id="3058393"/>
    <lineage>
        <taxon>Bacteria</taxon>
        <taxon>Bacillati</taxon>
        <taxon>Bacillota</taxon>
        <taxon>Bacilli</taxon>
        <taxon>Bacillales</taxon>
        <taxon>Caryophanaceae</taxon>
        <taxon>Planococcus</taxon>
    </lineage>
</organism>
<dbReference type="PIRSF" id="PIRSF018267">
    <property type="entry name" value="VSR_endonuc"/>
    <property type="match status" value="1"/>
</dbReference>
<dbReference type="Gene3D" id="3.40.960.10">
    <property type="entry name" value="VSR Endonuclease"/>
    <property type="match status" value="1"/>
</dbReference>
<proteinExistence type="inferred from homology"/>
<dbReference type="GO" id="GO:0004519">
    <property type="term" value="F:endonuclease activity"/>
    <property type="evidence" value="ECO:0007669"/>
    <property type="project" value="UniProtKB-KW"/>
</dbReference>
<evidence type="ECO:0000313" key="8">
    <source>
        <dbReference type="Proteomes" id="UP001172055"/>
    </source>
</evidence>
<comment type="caution">
    <text evidence="7">The sequence shown here is derived from an EMBL/GenBank/DDBJ whole genome shotgun (WGS) entry which is preliminary data.</text>
</comment>
<dbReference type="EC" id="3.1.-.-" evidence="6"/>